<reference evidence="2 3" key="1">
    <citation type="journal article" date="2024" name="BMC Genomics">
        <title>Genome assembly of redclaw crayfish (Cherax quadricarinatus) provides insights into its immune adaptation and hypoxia tolerance.</title>
        <authorList>
            <person name="Liu Z."/>
            <person name="Zheng J."/>
            <person name="Li H."/>
            <person name="Fang K."/>
            <person name="Wang S."/>
            <person name="He J."/>
            <person name="Zhou D."/>
            <person name="Weng S."/>
            <person name="Chi M."/>
            <person name="Gu Z."/>
            <person name="He J."/>
            <person name="Li F."/>
            <person name="Wang M."/>
        </authorList>
    </citation>
    <scope>NUCLEOTIDE SEQUENCE [LARGE SCALE GENOMIC DNA]</scope>
    <source>
        <strain evidence="2">ZL_2023a</strain>
    </source>
</reference>
<sequence length="126" mass="13465">QHSSLTTTTTATEGNIRDDVEVAESGDSLKGQGGDQAVYASTGQGPEMERKKKSGNSANKENRMCSRDSSMSAFQMGGDDSNTAMSMMSDSQDATDFSSTQFNISEDSNSEPPFKKKLMEGRGDSI</sequence>
<comment type="caution">
    <text evidence="2">The sequence shown here is derived from an EMBL/GenBank/DDBJ whole genome shotgun (WGS) entry which is preliminary data.</text>
</comment>
<dbReference type="AlphaFoldDB" id="A0AAW0XTG6"/>
<evidence type="ECO:0000313" key="3">
    <source>
        <dbReference type="Proteomes" id="UP001445076"/>
    </source>
</evidence>
<proteinExistence type="predicted"/>
<dbReference type="Proteomes" id="UP001445076">
    <property type="component" value="Unassembled WGS sequence"/>
</dbReference>
<feature type="region of interest" description="Disordered" evidence="1">
    <location>
        <begin position="1"/>
        <end position="126"/>
    </location>
</feature>
<keyword evidence="3" id="KW-1185">Reference proteome</keyword>
<name>A0AAW0XTG6_CHEQU</name>
<feature type="compositionally biased region" description="Basic and acidic residues" evidence="1">
    <location>
        <begin position="113"/>
        <end position="126"/>
    </location>
</feature>
<organism evidence="2 3">
    <name type="scientific">Cherax quadricarinatus</name>
    <name type="common">Australian red claw crayfish</name>
    <dbReference type="NCBI Taxonomy" id="27406"/>
    <lineage>
        <taxon>Eukaryota</taxon>
        <taxon>Metazoa</taxon>
        <taxon>Ecdysozoa</taxon>
        <taxon>Arthropoda</taxon>
        <taxon>Crustacea</taxon>
        <taxon>Multicrustacea</taxon>
        <taxon>Malacostraca</taxon>
        <taxon>Eumalacostraca</taxon>
        <taxon>Eucarida</taxon>
        <taxon>Decapoda</taxon>
        <taxon>Pleocyemata</taxon>
        <taxon>Astacidea</taxon>
        <taxon>Parastacoidea</taxon>
        <taxon>Parastacidae</taxon>
        <taxon>Cherax</taxon>
    </lineage>
</organism>
<feature type="compositionally biased region" description="Low complexity" evidence="1">
    <location>
        <begin position="1"/>
        <end position="12"/>
    </location>
</feature>
<feature type="non-terminal residue" evidence="2">
    <location>
        <position position="1"/>
    </location>
</feature>
<protein>
    <submittedName>
        <fullName evidence="2">Uncharacterized protein</fullName>
    </submittedName>
</protein>
<dbReference type="EMBL" id="JARKIK010000031">
    <property type="protein sequence ID" value="KAK8741284.1"/>
    <property type="molecule type" value="Genomic_DNA"/>
</dbReference>
<accession>A0AAW0XTG6</accession>
<evidence type="ECO:0000313" key="2">
    <source>
        <dbReference type="EMBL" id="KAK8741284.1"/>
    </source>
</evidence>
<feature type="compositionally biased region" description="Polar residues" evidence="1">
    <location>
        <begin position="80"/>
        <end position="111"/>
    </location>
</feature>
<gene>
    <name evidence="2" type="ORF">OTU49_002597</name>
</gene>
<evidence type="ECO:0000256" key="1">
    <source>
        <dbReference type="SAM" id="MobiDB-lite"/>
    </source>
</evidence>